<proteinExistence type="predicted"/>
<name>A0A7M3MD47_9BACT</name>
<organism evidence="2 3">
    <name type="scientific">Oceanidesulfovibrio indonesiensis</name>
    <dbReference type="NCBI Taxonomy" id="54767"/>
    <lineage>
        <taxon>Bacteria</taxon>
        <taxon>Pseudomonadati</taxon>
        <taxon>Thermodesulfobacteriota</taxon>
        <taxon>Desulfovibrionia</taxon>
        <taxon>Desulfovibrionales</taxon>
        <taxon>Desulfovibrionaceae</taxon>
        <taxon>Oceanidesulfovibrio</taxon>
    </lineage>
</organism>
<comment type="caution">
    <text evidence="2">The sequence shown here is derived from an EMBL/GenBank/DDBJ whole genome shotgun (WGS) entry which is preliminary data.</text>
</comment>
<evidence type="ECO:0000313" key="2">
    <source>
        <dbReference type="EMBL" id="TVM15891.1"/>
    </source>
</evidence>
<dbReference type="Proteomes" id="UP000448292">
    <property type="component" value="Unassembled WGS sequence"/>
</dbReference>
<evidence type="ECO:0000313" key="3">
    <source>
        <dbReference type="Proteomes" id="UP000448292"/>
    </source>
</evidence>
<gene>
    <name evidence="2" type="ORF">DPQ33_13940</name>
</gene>
<feature type="domain" description="RES" evidence="1">
    <location>
        <begin position="148"/>
        <end position="273"/>
    </location>
</feature>
<dbReference type="AlphaFoldDB" id="A0A7M3MD47"/>
<dbReference type="Pfam" id="PF08808">
    <property type="entry name" value="RES"/>
    <property type="match status" value="1"/>
</dbReference>
<protein>
    <submittedName>
        <fullName evidence="2">RES domain-containing protein</fullName>
    </submittedName>
</protein>
<evidence type="ECO:0000259" key="1">
    <source>
        <dbReference type="Pfam" id="PF08808"/>
    </source>
</evidence>
<keyword evidence="3" id="KW-1185">Reference proteome</keyword>
<reference evidence="2 3" key="1">
    <citation type="submission" date="2018-06" db="EMBL/GenBank/DDBJ databases">
        <title>Complete genome of Desulfovibrio indonesiensis P37SLT.</title>
        <authorList>
            <person name="Crispim J.S."/>
            <person name="Vidigal P.M.P."/>
            <person name="Silva L.C.F."/>
            <person name="Laguardia C.N."/>
            <person name="Araujo L.C."/>
            <person name="Dias R.S."/>
            <person name="Sousa M.P."/>
            <person name="Paula S.O."/>
            <person name="Silva C."/>
        </authorList>
    </citation>
    <scope>NUCLEOTIDE SEQUENCE [LARGE SCALE GENOMIC DNA]</scope>
    <source>
        <strain evidence="2 3">P37SLT</strain>
    </source>
</reference>
<dbReference type="InterPro" id="IPR014914">
    <property type="entry name" value="RES_dom"/>
</dbReference>
<dbReference type="OrthoDB" id="1425103at2"/>
<sequence>MCVACSNCFQDQGLKLDARQIGTQDRSNCPRCGVKDGFKLNNDDLIALAHRFFVWGSLLRVDYGAAPLIQFNEHQKTSIKVSHWLSDDIKIFEEILDIGFFHYGPRLWMLGEIEPLKMLQNIETRASTIEELFALYPSKSLSHSNLFYRIRVAPDDPTNIAQFDSPPNEFSGHGRFCSKNLPILYASPDLQVCIHECRVKADDEVFVATMRPEKELKLFDLSVAPEENVSEFDSFDIAMHMLFMAGEYSYEITKDIAKFAMSNGYDGIIYPSYFTNLRMGLMPLPTAYGVSVRLFPEFKQHNSDLTIPNLAIFGRPVLQKKLKIDCINKLIISKAEYSFHFGPIEN</sequence>
<dbReference type="EMBL" id="QMIE01000014">
    <property type="protein sequence ID" value="TVM15891.1"/>
    <property type="molecule type" value="Genomic_DNA"/>
</dbReference>
<accession>A0A7M3MD47</accession>